<dbReference type="EMBL" id="HF936600">
    <property type="protein sequence ID" value="CCX34691.1"/>
    <property type="molecule type" value="Genomic_DNA"/>
</dbReference>
<organism evidence="1 2">
    <name type="scientific">Pyronema omphalodes (strain CBS 100304)</name>
    <name type="common">Pyronema confluens</name>
    <dbReference type="NCBI Taxonomy" id="1076935"/>
    <lineage>
        <taxon>Eukaryota</taxon>
        <taxon>Fungi</taxon>
        <taxon>Dikarya</taxon>
        <taxon>Ascomycota</taxon>
        <taxon>Pezizomycotina</taxon>
        <taxon>Pezizomycetes</taxon>
        <taxon>Pezizales</taxon>
        <taxon>Pyronemataceae</taxon>
        <taxon>Pyronema</taxon>
    </lineage>
</organism>
<accession>U4LR76</accession>
<gene>
    <name evidence="1" type="ORF">PCON_04186</name>
</gene>
<keyword evidence="2" id="KW-1185">Reference proteome</keyword>
<evidence type="ECO:0000313" key="2">
    <source>
        <dbReference type="Proteomes" id="UP000018144"/>
    </source>
</evidence>
<evidence type="ECO:0000313" key="1">
    <source>
        <dbReference type="EMBL" id="CCX34691.1"/>
    </source>
</evidence>
<dbReference type="AlphaFoldDB" id="U4LR76"/>
<protein>
    <submittedName>
        <fullName evidence="1">Uncharacterized protein</fullName>
    </submittedName>
</protein>
<dbReference type="Proteomes" id="UP000018144">
    <property type="component" value="Unassembled WGS sequence"/>
</dbReference>
<sequence>MFEVDIGPVSTPRYLELHLPTHAVINHVRAFDIISRVSLSDIYREPGAALSRGFRDNQISGDRPLK</sequence>
<name>U4LR76_PYROM</name>
<proteinExistence type="predicted"/>
<reference evidence="1 2" key="1">
    <citation type="journal article" date="2013" name="PLoS Genet.">
        <title>The genome and development-dependent transcriptomes of Pyronema confluens: a window into fungal evolution.</title>
        <authorList>
            <person name="Traeger S."/>
            <person name="Altegoer F."/>
            <person name="Freitag M."/>
            <person name="Gabaldon T."/>
            <person name="Kempken F."/>
            <person name="Kumar A."/>
            <person name="Marcet-Houben M."/>
            <person name="Poggeler S."/>
            <person name="Stajich J.E."/>
            <person name="Nowrousian M."/>
        </authorList>
    </citation>
    <scope>NUCLEOTIDE SEQUENCE [LARGE SCALE GENOMIC DNA]</scope>
    <source>
        <strain evidence="2">CBS 100304</strain>
        <tissue evidence="1">Vegetative mycelium</tissue>
    </source>
</reference>